<dbReference type="InterPro" id="IPR052477">
    <property type="entry name" value="Orphan_GPCR1"/>
</dbReference>
<feature type="transmembrane region" description="Helical" evidence="9">
    <location>
        <begin position="339"/>
        <end position="359"/>
    </location>
</feature>
<name>A0A817RB21_9BILA</name>
<evidence type="ECO:0000256" key="6">
    <source>
        <dbReference type="ARBA" id="ARBA00023136"/>
    </source>
</evidence>
<comment type="subcellular location">
    <subcellularLocation>
        <location evidence="1">Cell membrane</location>
        <topology evidence="1">Multi-pass membrane protein</topology>
    </subcellularLocation>
</comment>
<evidence type="ECO:0000256" key="9">
    <source>
        <dbReference type="SAM" id="Phobius"/>
    </source>
</evidence>
<evidence type="ECO:0000313" key="11">
    <source>
        <dbReference type="EMBL" id="CAF3252663.1"/>
    </source>
</evidence>
<evidence type="ECO:0000259" key="10">
    <source>
        <dbReference type="PROSITE" id="PS50262"/>
    </source>
</evidence>
<evidence type="ECO:0000313" key="12">
    <source>
        <dbReference type="Proteomes" id="UP000663825"/>
    </source>
</evidence>
<evidence type="ECO:0000256" key="7">
    <source>
        <dbReference type="ARBA" id="ARBA00023170"/>
    </source>
</evidence>
<evidence type="ECO:0000256" key="8">
    <source>
        <dbReference type="ARBA" id="ARBA00023224"/>
    </source>
</evidence>
<dbReference type="Pfam" id="PF00001">
    <property type="entry name" value="7tm_1"/>
    <property type="match status" value="1"/>
</dbReference>
<dbReference type="AlphaFoldDB" id="A0A817RB21"/>
<evidence type="ECO:0000256" key="1">
    <source>
        <dbReference type="ARBA" id="ARBA00004651"/>
    </source>
</evidence>
<dbReference type="Proteomes" id="UP000663825">
    <property type="component" value="Unassembled WGS sequence"/>
</dbReference>
<dbReference type="GO" id="GO:0004930">
    <property type="term" value="F:G protein-coupled receptor activity"/>
    <property type="evidence" value="ECO:0007669"/>
    <property type="project" value="UniProtKB-KW"/>
</dbReference>
<keyword evidence="4 9" id="KW-1133">Transmembrane helix</keyword>
<feature type="transmembrane region" description="Helical" evidence="9">
    <location>
        <begin position="254"/>
        <end position="275"/>
    </location>
</feature>
<feature type="transmembrane region" description="Helical" evidence="9">
    <location>
        <begin position="64"/>
        <end position="87"/>
    </location>
</feature>
<feature type="transmembrane region" description="Helical" evidence="9">
    <location>
        <begin position="211"/>
        <end position="234"/>
    </location>
</feature>
<keyword evidence="6 9" id="KW-0472">Membrane</keyword>
<organism evidence="11 12">
    <name type="scientific">Rotaria socialis</name>
    <dbReference type="NCBI Taxonomy" id="392032"/>
    <lineage>
        <taxon>Eukaryota</taxon>
        <taxon>Metazoa</taxon>
        <taxon>Spiralia</taxon>
        <taxon>Gnathifera</taxon>
        <taxon>Rotifera</taxon>
        <taxon>Eurotatoria</taxon>
        <taxon>Bdelloidea</taxon>
        <taxon>Philodinida</taxon>
        <taxon>Philodinidae</taxon>
        <taxon>Rotaria</taxon>
    </lineage>
</organism>
<protein>
    <recommendedName>
        <fullName evidence="10">G-protein coupled receptors family 1 profile domain-containing protein</fullName>
    </recommendedName>
</protein>
<proteinExistence type="predicted"/>
<dbReference type="SUPFAM" id="SSF81321">
    <property type="entry name" value="Family A G protein-coupled receptor-like"/>
    <property type="match status" value="2"/>
</dbReference>
<evidence type="ECO:0000256" key="5">
    <source>
        <dbReference type="ARBA" id="ARBA00023040"/>
    </source>
</evidence>
<dbReference type="OrthoDB" id="9990906at2759"/>
<keyword evidence="5" id="KW-0297">G-protein coupled receptor</keyword>
<feature type="transmembrane region" description="Helical" evidence="9">
    <location>
        <begin position="296"/>
        <end position="319"/>
    </location>
</feature>
<keyword evidence="2" id="KW-1003">Cell membrane</keyword>
<feature type="transmembrane region" description="Helical" evidence="9">
    <location>
        <begin position="421"/>
        <end position="443"/>
    </location>
</feature>
<accession>A0A817RB21</accession>
<gene>
    <name evidence="11" type="ORF">TIS948_LOCUS15305</name>
</gene>
<dbReference type="GO" id="GO:0005886">
    <property type="term" value="C:plasma membrane"/>
    <property type="evidence" value="ECO:0007669"/>
    <property type="project" value="UniProtKB-SubCell"/>
</dbReference>
<dbReference type="InterPro" id="IPR017452">
    <property type="entry name" value="GPCR_Rhodpsn_7TM"/>
</dbReference>
<dbReference type="EMBL" id="CAJNXB010002460">
    <property type="protein sequence ID" value="CAF3252663.1"/>
    <property type="molecule type" value="Genomic_DNA"/>
</dbReference>
<dbReference type="PROSITE" id="PS50262">
    <property type="entry name" value="G_PROTEIN_RECEP_F1_2"/>
    <property type="match status" value="1"/>
</dbReference>
<evidence type="ECO:0000256" key="3">
    <source>
        <dbReference type="ARBA" id="ARBA00022692"/>
    </source>
</evidence>
<sequence>MNDELSLIKVAYVIHENPISILSIIQNQLIRYVSLVLLVTGTIGNILNCFVFTRRCLRYNSCSLYFFATSITNSIGLYCAFIARVLITFDIYATSSQSSVYCKTRTFFTYMPLSASAWFIVAACADRFASSSSSARMRSFSQTKVSQRVICGIVVIACLIWAEMFTSILSIIQNQLIRYVSLVLLVTGTIGNILNCFVFTRRCLRYNSCSLYFFATSITNSIGLYCAFIARVLITFDIYATSSQSSVYCKTRTFFTYMPLSASAWFIVAACADRFASSSSSARMRSFSQTKVSQRVICGIVVIACLIWAEMFVCFNGNANGTTCAPATPFCNTFNNFNLLISYSLLPPIFMFIFGWMTILHVRHRPINRQSSLRGRQLTILLIVQVVCVTFLSLPFSIQKIYLQFTANQMKSSQRIEIENFLGTVATLIILSNTSMSFYMFTLTSKVFRKELKPLLLFWSQRRADVEPIQSTTRTTR</sequence>
<feature type="transmembrane region" description="Helical" evidence="9">
    <location>
        <begin position="179"/>
        <end position="199"/>
    </location>
</feature>
<comment type="caution">
    <text evidence="11">The sequence shown here is derived from an EMBL/GenBank/DDBJ whole genome shotgun (WGS) entry which is preliminary data.</text>
</comment>
<evidence type="ECO:0000256" key="2">
    <source>
        <dbReference type="ARBA" id="ARBA00022475"/>
    </source>
</evidence>
<keyword evidence="3 9" id="KW-0812">Transmembrane</keyword>
<feature type="transmembrane region" description="Helical" evidence="9">
    <location>
        <begin position="380"/>
        <end position="401"/>
    </location>
</feature>
<feature type="domain" description="G-protein coupled receptors family 1 profile" evidence="10">
    <location>
        <begin position="191"/>
        <end position="441"/>
    </location>
</feature>
<dbReference type="Gene3D" id="1.20.1070.10">
    <property type="entry name" value="Rhodopsin 7-helix transmembrane proteins"/>
    <property type="match status" value="2"/>
</dbReference>
<feature type="transmembrane region" description="Helical" evidence="9">
    <location>
        <begin position="29"/>
        <end position="52"/>
    </location>
</feature>
<feature type="transmembrane region" description="Helical" evidence="9">
    <location>
        <begin position="107"/>
        <end position="128"/>
    </location>
</feature>
<dbReference type="InterPro" id="IPR000276">
    <property type="entry name" value="GPCR_Rhodpsn"/>
</dbReference>
<reference evidence="11" key="1">
    <citation type="submission" date="2021-02" db="EMBL/GenBank/DDBJ databases">
        <authorList>
            <person name="Nowell W R."/>
        </authorList>
    </citation>
    <scope>NUCLEOTIDE SEQUENCE</scope>
</reference>
<keyword evidence="8" id="KW-0807">Transducer</keyword>
<evidence type="ECO:0000256" key="4">
    <source>
        <dbReference type="ARBA" id="ARBA00022989"/>
    </source>
</evidence>
<dbReference type="PANTHER" id="PTHR46272">
    <property type="entry name" value="G_PROTEIN_RECEP_F1_2 DOMAIN-CONTAINING PROTEIN"/>
    <property type="match status" value="1"/>
</dbReference>
<keyword evidence="7" id="KW-0675">Receptor</keyword>
<dbReference type="PANTHER" id="PTHR46272:SF2">
    <property type="entry name" value="OCTOPAMINE RECEPTOR-LIKE"/>
    <property type="match status" value="1"/>
</dbReference>
<feature type="transmembrane region" description="Helical" evidence="9">
    <location>
        <begin position="149"/>
        <end position="173"/>
    </location>
</feature>